<organism evidence="3 4">
    <name type="scientific">Jatropha curcas</name>
    <name type="common">Barbados nut</name>
    <dbReference type="NCBI Taxonomy" id="180498"/>
    <lineage>
        <taxon>Eukaryota</taxon>
        <taxon>Viridiplantae</taxon>
        <taxon>Streptophyta</taxon>
        <taxon>Embryophyta</taxon>
        <taxon>Tracheophyta</taxon>
        <taxon>Spermatophyta</taxon>
        <taxon>Magnoliopsida</taxon>
        <taxon>eudicotyledons</taxon>
        <taxon>Gunneridae</taxon>
        <taxon>Pentapetalae</taxon>
        <taxon>rosids</taxon>
        <taxon>fabids</taxon>
        <taxon>Malpighiales</taxon>
        <taxon>Euphorbiaceae</taxon>
        <taxon>Crotonoideae</taxon>
        <taxon>Jatropheae</taxon>
        <taxon>Jatropha</taxon>
    </lineage>
</organism>
<dbReference type="InterPro" id="IPR039610">
    <property type="entry name" value="VQ29"/>
</dbReference>
<keyword evidence="4" id="KW-1185">Reference proteome</keyword>
<dbReference type="Pfam" id="PF05678">
    <property type="entry name" value="VQ"/>
    <property type="match status" value="1"/>
</dbReference>
<dbReference type="STRING" id="180498.A0A067K775"/>
<dbReference type="PANTHER" id="PTHR34794">
    <property type="entry name" value="EXPRESSED PROTEIN"/>
    <property type="match status" value="1"/>
</dbReference>
<dbReference type="AlphaFoldDB" id="A0A067K775"/>
<dbReference type="OrthoDB" id="689462at2759"/>
<reference evidence="3 4" key="1">
    <citation type="journal article" date="2014" name="PLoS ONE">
        <title>Global Analysis of Gene Expression Profiles in Physic Nut (Jatropha curcas L.) Seedlings Exposed to Salt Stress.</title>
        <authorList>
            <person name="Zhang L."/>
            <person name="Zhang C."/>
            <person name="Wu P."/>
            <person name="Chen Y."/>
            <person name="Li M."/>
            <person name="Jiang H."/>
            <person name="Wu G."/>
        </authorList>
    </citation>
    <scope>NUCLEOTIDE SEQUENCE [LARGE SCALE GENOMIC DNA]</scope>
    <source>
        <strain evidence="4">cv. GZQX0401</strain>
        <tissue evidence="3">Young leaves</tissue>
    </source>
</reference>
<dbReference type="EMBL" id="KK914593">
    <property type="protein sequence ID" value="KDP32096.1"/>
    <property type="molecule type" value="Genomic_DNA"/>
</dbReference>
<evidence type="ECO:0000256" key="1">
    <source>
        <dbReference type="SAM" id="MobiDB-lite"/>
    </source>
</evidence>
<protein>
    <recommendedName>
        <fullName evidence="2">VQ domain-containing protein</fullName>
    </recommendedName>
</protein>
<sequence length="188" mass="20457">MELYSSNSSSSSSSSSSAPMNLSKYQQEQKGVKISQSFHSSLRSTRKPPMKPWKKPIAPLPPTPPKVYKVDPMNFRDLVQKLTGAPEQSSQRLQRVAPPPLELEKEKPAAALFSREIAAAAAVSCSPVKTPFSGLYQDLMRDTPASADSKMALCSIEFDLLSPSTHAWCSYPLLSPGTLSSLEQSTVL</sequence>
<accession>A0A067K775</accession>
<dbReference type="KEGG" id="jcu:105639867"/>
<feature type="compositionally biased region" description="Polar residues" evidence="1">
    <location>
        <begin position="18"/>
        <end position="43"/>
    </location>
</feature>
<dbReference type="InterPro" id="IPR008889">
    <property type="entry name" value="VQ"/>
</dbReference>
<gene>
    <name evidence="3" type="ORF">JCGZ_12557</name>
</gene>
<dbReference type="PANTHER" id="PTHR34794:SF1">
    <property type="entry name" value="OS10G0101800 PROTEIN"/>
    <property type="match status" value="1"/>
</dbReference>
<feature type="domain" description="VQ" evidence="2">
    <location>
        <begin position="63"/>
        <end position="88"/>
    </location>
</feature>
<feature type="region of interest" description="Disordered" evidence="1">
    <location>
        <begin position="1"/>
        <end position="69"/>
    </location>
</feature>
<evidence type="ECO:0000313" key="4">
    <source>
        <dbReference type="Proteomes" id="UP000027138"/>
    </source>
</evidence>
<evidence type="ECO:0000259" key="2">
    <source>
        <dbReference type="Pfam" id="PF05678"/>
    </source>
</evidence>
<proteinExistence type="predicted"/>
<feature type="compositionally biased region" description="Low complexity" evidence="1">
    <location>
        <begin position="1"/>
        <end position="17"/>
    </location>
</feature>
<dbReference type="Proteomes" id="UP000027138">
    <property type="component" value="Unassembled WGS sequence"/>
</dbReference>
<evidence type="ECO:0000313" key="3">
    <source>
        <dbReference type="EMBL" id="KDP32096.1"/>
    </source>
</evidence>
<name>A0A067K775_JATCU</name>
<feature type="compositionally biased region" description="Basic residues" evidence="1">
    <location>
        <begin position="44"/>
        <end position="54"/>
    </location>
</feature>